<evidence type="ECO:0000313" key="2">
    <source>
        <dbReference type="Proteomes" id="UP000321046"/>
    </source>
</evidence>
<dbReference type="AlphaFoldDB" id="A0A5C6X2Z0"/>
<gene>
    <name evidence="1" type="ORF">FRC96_10990</name>
</gene>
<name>A0A5C6X2Z0_9DELT</name>
<dbReference type="EMBL" id="VOSL01000049">
    <property type="protein sequence ID" value="TXD35504.1"/>
    <property type="molecule type" value="Genomic_DNA"/>
</dbReference>
<sequence>MNLSSVLSNAADAISDIGKAAGSVMDAVGDVGGDGIDALGGLFESDSVEIGVKEESGGFLDLIGDVFKGKMSLGSAANEALDGLGLPDWVGDVAGAAVDFGTFNVAGGIENGLKVAGHVAEACGGEEIAGFCRSASDVTGMFYEVAGPIVTKVGLTVATGGAGGAGLLAGGGGAGVLGSLGSLGGGAGMFANLGQLGGLASQAGSVMEYGRTAMDVVNAVKTGAGLLENIPQLVGMFDGAFDTLGDLTGGLGEANGEVKDALGQALEQVMRQMGGARGDVRSLGTQIFEQAHAMLMDRAQSMSSGLTDAAQTQLQQVTHEALETMRGLLDMGGLDQGVLGDVMGLLGQLDGLNLSRTVSDMMGAFLRA</sequence>
<accession>A0A5C6X2Z0</accession>
<dbReference type="RefSeq" id="WP_146974546.1">
    <property type="nucleotide sequence ID" value="NZ_VOSL01000049.1"/>
</dbReference>
<dbReference type="Proteomes" id="UP000321046">
    <property type="component" value="Unassembled WGS sequence"/>
</dbReference>
<dbReference type="OrthoDB" id="5495617at2"/>
<comment type="caution">
    <text evidence="1">The sequence shown here is derived from an EMBL/GenBank/DDBJ whole genome shotgun (WGS) entry which is preliminary data.</text>
</comment>
<evidence type="ECO:0000313" key="1">
    <source>
        <dbReference type="EMBL" id="TXD35504.1"/>
    </source>
</evidence>
<organism evidence="1 2">
    <name type="scientific">Lujinxingia vulgaris</name>
    <dbReference type="NCBI Taxonomy" id="2600176"/>
    <lineage>
        <taxon>Bacteria</taxon>
        <taxon>Deltaproteobacteria</taxon>
        <taxon>Bradymonadales</taxon>
        <taxon>Lujinxingiaceae</taxon>
        <taxon>Lujinxingia</taxon>
    </lineage>
</organism>
<reference evidence="1 2" key="1">
    <citation type="submission" date="2019-08" db="EMBL/GenBank/DDBJ databases">
        <title>Bradymonadales sp. TMQ2.</title>
        <authorList>
            <person name="Liang Q."/>
        </authorList>
    </citation>
    <scope>NUCLEOTIDE SEQUENCE [LARGE SCALE GENOMIC DNA]</scope>
    <source>
        <strain evidence="1 2">TMQ2</strain>
    </source>
</reference>
<protein>
    <submittedName>
        <fullName evidence="1">Uncharacterized protein</fullName>
    </submittedName>
</protein>
<proteinExistence type="predicted"/>